<organism evidence="3 4">
    <name type="scientific">Nocardia fluminea</name>
    <dbReference type="NCBI Taxonomy" id="134984"/>
    <lineage>
        <taxon>Bacteria</taxon>
        <taxon>Bacillati</taxon>
        <taxon>Actinomycetota</taxon>
        <taxon>Actinomycetes</taxon>
        <taxon>Mycobacteriales</taxon>
        <taxon>Nocardiaceae</taxon>
        <taxon>Nocardia</taxon>
    </lineage>
</organism>
<dbReference type="Proteomes" id="UP000233766">
    <property type="component" value="Unassembled WGS sequence"/>
</dbReference>
<evidence type="ECO:0000259" key="2">
    <source>
        <dbReference type="Pfam" id="PF06259"/>
    </source>
</evidence>
<feature type="region of interest" description="Disordered" evidence="1">
    <location>
        <begin position="561"/>
        <end position="585"/>
    </location>
</feature>
<dbReference type="InterPro" id="IPR029058">
    <property type="entry name" value="AB_hydrolase_fold"/>
</dbReference>
<dbReference type="InterPro" id="IPR010427">
    <property type="entry name" value="DUF1023"/>
</dbReference>
<dbReference type="OrthoDB" id="5969911at2"/>
<gene>
    <name evidence="3" type="ORF">ATK86_7199</name>
</gene>
<evidence type="ECO:0000313" key="4">
    <source>
        <dbReference type="Proteomes" id="UP000233766"/>
    </source>
</evidence>
<comment type="caution">
    <text evidence="3">The sequence shown here is derived from an EMBL/GenBank/DDBJ whole genome shotgun (WGS) entry which is preliminary data.</text>
</comment>
<reference evidence="3 4" key="1">
    <citation type="submission" date="2017-12" db="EMBL/GenBank/DDBJ databases">
        <title>Sequencing the genomes of 1000 Actinobacteria strains.</title>
        <authorList>
            <person name="Klenk H.-P."/>
        </authorList>
    </citation>
    <scope>NUCLEOTIDE SEQUENCE [LARGE SCALE GENOMIC DNA]</scope>
    <source>
        <strain evidence="3 4">DSM 44489</strain>
    </source>
</reference>
<proteinExistence type="predicted"/>
<keyword evidence="4" id="KW-1185">Reference proteome</keyword>
<accession>A0A2N3V5D7</accession>
<dbReference type="GO" id="GO:0016787">
    <property type="term" value="F:hydrolase activity"/>
    <property type="evidence" value="ECO:0007669"/>
    <property type="project" value="UniProtKB-KW"/>
</dbReference>
<evidence type="ECO:0000313" key="3">
    <source>
        <dbReference type="EMBL" id="PKV76796.1"/>
    </source>
</evidence>
<dbReference type="AlphaFoldDB" id="A0A2N3V5D7"/>
<sequence length="608" mass="63842">MSPDPKAVASMTVSRAQSWKPETLGLHGVSWRLASQKIMHELTPVTTATADSGSYWAGGSGDAARGSVAAIHTKAATIATALDTAATAATTGTLDICAHRETVIKHVDDAIANNYDVADNGTVSASKKLYTTLVARVGPALAMNAWSKLVADAADRTITVQQALADLLAADLRAESAIRQAFNAEVFATSNASQWATPIGEIPPANASVETNRHWWNTLTEAQRAEMISTYPDLIGNRDGIPVQDRDDANRNRLPGLIALAEDNQRTVAAQFGADSDQYKAATAKLDDLNAVKKAIGDPNTPEGAERKLMLLDTTTGRSTRAAVSVGDPDKSTHVSVTTPGLDTRVRDDIGGMTDEAAAVRAEAQYQLSREPGREGESVATVAWIGYDAPQVKKVFAEGEYDDAAAGALDVGSTDRATEGGQALNRFYNGLEASHEGGEPPHITAVGHSYGSLTTGLALQNGEHPVSDMVVYGSPGIAASTPQELGLDNGHAYVMRTDDDPIKWTQDGPVIAGKLNDSGFGLGGPVPYIADAWTSFDNGGFGPDPAKNPNFTQLETNASKSYEGETRPLPGASGHSDYPRSDGGLPRVTTYNVAAIVAGLPENAVARR</sequence>
<protein>
    <submittedName>
        <fullName evidence="3">Alpha/beta hydrolase family protein</fullName>
    </submittedName>
</protein>
<feature type="domain" description="DUF1023" evidence="2">
    <location>
        <begin position="318"/>
        <end position="504"/>
    </location>
</feature>
<dbReference type="Pfam" id="PF06259">
    <property type="entry name" value="Abhydrolase_8"/>
    <property type="match status" value="1"/>
</dbReference>
<keyword evidence="3" id="KW-0378">Hydrolase</keyword>
<evidence type="ECO:0000256" key="1">
    <source>
        <dbReference type="SAM" id="MobiDB-lite"/>
    </source>
</evidence>
<dbReference type="EMBL" id="PJMW01000003">
    <property type="protein sequence ID" value="PKV76796.1"/>
    <property type="molecule type" value="Genomic_DNA"/>
</dbReference>
<dbReference type="SUPFAM" id="SSF53474">
    <property type="entry name" value="alpha/beta-Hydrolases"/>
    <property type="match status" value="1"/>
</dbReference>
<name>A0A2N3V5D7_9NOCA</name>